<evidence type="ECO:0000313" key="8">
    <source>
        <dbReference type="Proteomes" id="UP000095651"/>
    </source>
</evidence>
<dbReference type="InterPro" id="IPR053149">
    <property type="entry name" value="TPK"/>
</dbReference>
<evidence type="ECO:0000256" key="4">
    <source>
        <dbReference type="ARBA" id="ARBA00022840"/>
    </source>
</evidence>
<dbReference type="InterPro" id="IPR007371">
    <property type="entry name" value="TPK_catalytic"/>
</dbReference>
<sequence length="215" mass="23461">MTGLIITGGSIDCAFAGAFLKDKTFDMVIAVDGGLAAVKQLDIRPDAIVGDFDTVKGELLEEYGQIEGITFEQHQPEKDETDTELALRTAMEAGVSDMVILGATGGRLDHSIGNIHLLYACLQKGVKASIVDEKNRLYILDQGKTYRSSEIWGKYISFLPLTEEVHGITLKGFKYPLTNRDIRIGTSLCISNELEAETGTITFRDGALICVESHD</sequence>
<dbReference type="InterPro" id="IPR006282">
    <property type="entry name" value="Thi_PPkinase"/>
</dbReference>
<keyword evidence="1 7" id="KW-0808">Transferase</keyword>
<feature type="domain" description="Thiamin pyrophosphokinase thiamin-binding" evidence="6">
    <location>
        <begin position="143"/>
        <end position="209"/>
    </location>
</feature>
<gene>
    <name evidence="7" type="primary">thiN</name>
    <name evidence="7" type="ORF">ERS852407_00484</name>
</gene>
<dbReference type="EMBL" id="CYZE01000001">
    <property type="protein sequence ID" value="CUN53455.1"/>
    <property type="molecule type" value="Genomic_DNA"/>
</dbReference>
<evidence type="ECO:0000313" key="7">
    <source>
        <dbReference type="EMBL" id="CUN53455.1"/>
    </source>
</evidence>
<dbReference type="Proteomes" id="UP000095651">
    <property type="component" value="Unassembled WGS sequence"/>
</dbReference>
<dbReference type="SMART" id="SM00983">
    <property type="entry name" value="TPK_B1_binding"/>
    <property type="match status" value="1"/>
</dbReference>
<dbReference type="AlphaFoldDB" id="A0A173XSB2"/>
<dbReference type="GO" id="GO:0004788">
    <property type="term" value="F:thiamine diphosphokinase activity"/>
    <property type="evidence" value="ECO:0007669"/>
    <property type="project" value="UniProtKB-UniRule"/>
</dbReference>
<keyword evidence="3 7" id="KW-0418">Kinase</keyword>
<dbReference type="GO" id="GO:0006772">
    <property type="term" value="P:thiamine metabolic process"/>
    <property type="evidence" value="ECO:0007669"/>
    <property type="project" value="UniProtKB-UniRule"/>
</dbReference>
<reference evidence="7 8" key="1">
    <citation type="submission" date="2015-09" db="EMBL/GenBank/DDBJ databases">
        <authorList>
            <consortium name="Pathogen Informatics"/>
        </authorList>
    </citation>
    <scope>NUCLEOTIDE SEQUENCE [LARGE SCALE GENOMIC DNA]</scope>
    <source>
        <strain evidence="7 8">2789STDY5608850</strain>
    </source>
</reference>
<dbReference type="EC" id="2.7.6.2" evidence="5"/>
<dbReference type="InterPro" id="IPR036371">
    <property type="entry name" value="TPK_B1-bd_sf"/>
</dbReference>
<dbReference type="GO" id="GO:0005524">
    <property type="term" value="F:ATP binding"/>
    <property type="evidence" value="ECO:0007669"/>
    <property type="project" value="UniProtKB-KW"/>
</dbReference>
<dbReference type="SUPFAM" id="SSF63999">
    <property type="entry name" value="Thiamin pyrophosphokinase, catalytic domain"/>
    <property type="match status" value="1"/>
</dbReference>
<dbReference type="GO" id="GO:0030975">
    <property type="term" value="F:thiamine binding"/>
    <property type="evidence" value="ECO:0007669"/>
    <property type="project" value="InterPro"/>
</dbReference>
<evidence type="ECO:0000256" key="2">
    <source>
        <dbReference type="ARBA" id="ARBA00022741"/>
    </source>
</evidence>
<evidence type="ECO:0000256" key="5">
    <source>
        <dbReference type="NCBIfam" id="TIGR01378"/>
    </source>
</evidence>
<dbReference type="Pfam" id="PF04265">
    <property type="entry name" value="TPK_B1_binding"/>
    <property type="match status" value="1"/>
</dbReference>
<dbReference type="InterPro" id="IPR007373">
    <property type="entry name" value="Thiamin_PyroPKinase_B1-bd"/>
</dbReference>
<name>A0A173XSB2_9FIRM</name>
<keyword evidence="2" id="KW-0547">Nucleotide-binding</keyword>
<evidence type="ECO:0000256" key="1">
    <source>
        <dbReference type="ARBA" id="ARBA00022679"/>
    </source>
</evidence>
<dbReference type="RefSeq" id="WP_055652848.1">
    <property type="nucleotide sequence ID" value="NZ_CABIXC010000001.1"/>
</dbReference>
<dbReference type="SUPFAM" id="SSF63862">
    <property type="entry name" value="Thiamin pyrophosphokinase, substrate-binding domain"/>
    <property type="match status" value="1"/>
</dbReference>
<dbReference type="CDD" id="cd07995">
    <property type="entry name" value="TPK"/>
    <property type="match status" value="1"/>
</dbReference>
<evidence type="ECO:0000256" key="3">
    <source>
        <dbReference type="ARBA" id="ARBA00022777"/>
    </source>
</evidence>
<dbReference type="PANTHER" id="PTHR41299">
    <property type="entry name" value="THIAMINE PYROPHOSPHOKINASE"/>
    <property type="match status" value="1"/>
</dbReference>
<proteinExistence type="predicted"/>
<accession>A0A173XSB2</accession>
<organism evidence="7 8">
    <name type="scientific">Hungatella hathewayi</name>
    <dbReference type="NCBI Taxonomy" id="154046"/>
    <lineage>
        <taxon>Bacteria</taxon>
        <taxon>Bacillati</taxon>
        <taxon>Bacillota</taxon>
        <taxon>Clostridia</taxon>
        <taxon>Lachnospirales</taxon>
        <taxon>Lachnospiraceae</taxon>
        <taxon>Hungatella</taxon>
    </lineage>
</organism>
<protein>
    <recommendedName>
        <fullName evidence="5">Thiamine diphosphokinase</fullName>
        <ecNumber evidence="5">2.7.6.2</ecNumber>
    </recommendedName>
</protein>
<evidence type="ECO:0000259" key="6">
    <source>
        <dbReference type="SMART" id="SM00983"/>
    </source>
</evidence>
<dbReference type="InterPro" id="IPR036759">
    <property type="entry name" value="TPK_catalytic_sf"/>
</dbReference>
<dbReference type="Pfam" id="PF04263">
    <property type="entry name" value="TPK_catalytic"/>
    <property type="match status" value="1"/>
</dbReference>
<dbReference type="GO" id="GO:0016301">
    <property type="term" value="F:kinase activity"/>
    <property type="evidence" value="ECO:0007669"/>
    <property type="project" value="UniProtKB-KW"/>
</dbReference>
<dbReference type="Gene3D" id="3.40.50.10240">
    <property type="entry name" value="Thiamin pyrophosphokinase, catalytic domain"/>
    <property type="match status" value="1"/>
</dbReference>
<dbReference type="GO" id="GO:0009229">
    <property type="term" value="P:thiamine diphosphate biosynthetic process"/>
    <property type="evidence" value="ECO:0007669"/>
    <property type="project" value="InterPro"/>
</dbReference>
<dbReference type="NCBIfam" id="TIGR01378">
    <property type="entry name" value="thi_PPkinase"/>
    <property type="match status" value="1"/>
</dbReference>
<keyword evidence="4" id="KW-0067">ATP-binding</keyword>
<dbReference type="PANTHER" id="PTHR41299:SF1">
    <property type="entry name" value="THIAMINE PYROPHOSPHOKINASE"/>
    <property type="match status" value="1"/>
</dbReference>